<name>A0A1G6T822_9RHOB</name>
<feature type="domain" description="GFO/IDH/MocA-like oxidoreductase" evidence="4">
    <location>
        <begin position="134"/>
        <end position="249"/>
    </location>
</feature>
<dbReference type="InterPro" id="IPR000683">
    <property type="entry name" value="Gfo/Idh/MocA-like_OxRdtase_N"/>
</dbReference>
<evidence type="ECO:0000256" key="1">
    <source>
        <dbReference type="ARBA" id="ARBA00010928"/>
    </source>
</evidence>
<accession>A0A1G6T822</accession>
<dbReference type="GO" id="GO:0000166">
    <property type="term" value="F:nucleotide binding"/>
    <property type="evidence" value="ECO:0007669"/>
    <property type="project" value="InterPro"/>
</dbReference>
<reference evidence="6" key="1">
    <citation type="submission" date="2016-10" db="EMBL/GenBank/DDBJ databases">
        <authorList>
            <person name="Varghese N."/>
            <person name="Submissions S."/>
        </authorList>
    </citation>
    <scope>NUCLEOTIDE SEQUENCE [LARGE SCALE GENOMIC DNA]</scope>
    <source>
        <strain evidence="6">CGMCC 1.9108</strain>
    </source>
</reference>
<evidence type="ECO:0000256" key="2">
    <source>
        <dbReference type="ARBA" id="ARBA00023002"/>
    </source>
</evidence>
<comment type="similarity">
    <text evidence="1">Belongs to the Gfo/Idh/MocA family.</text>
</comment>
<dbReference type="PANTHER" id="PTHR22604">
    <property type="entry name" value="OXIDOREDUCTASES"/>
    <property type="match status" value="1"/>
</dbReference>
<dbReference type="Pfam" id="PF22725">
    <property type="entry name" value="GFO_IDH_MocA_C3"/>
    <property type="match status" value="1"/>
</dbReference>
<evidence type="ECO:0000313" key="5">
    <source>
        <dbReference type="EMBL" id="SDD25153.1"/>
    </source>
</evidence>
<dbReference type="Proteomes" id="UP000199628">
    <property type="component" value="Unassembled WGS sequence"/>
</dbReference>
<evidence type="ECO:0000259" key="4">
    <source>
        <dbReference type="Pfam" id="PF22725"/>
    </source>
</evidence>
<keyword evidence="2" id="KW-0560">Oxidoreductase</keyword>
<dbReference type="PANTHER" id="PTHR22604:SF105">
    <property type="entry name" value="TRANS-1,2-DIHYDROBENZENE-1,2-DIOL DEHYDROGENASE"/>
    <property type="match status" value="1"/>
</dbReference>
<dbReference type="GO" id="GO:0016491">
    <property type="term" value="F:oxidoreductase activity"/>
    <property type="evidence" value="ECO:0007669"/>
    <property type="project" value="UniProtKB-KW"/>
</dbReference>
<evidence type="ECO:0000259" key="3">
    <source>
        <dbReference type="Pfam" id="PF01408"/>
    </source>
</evidence>
<dbReference type="EMBL" id="FMZV01000006">
    <property type="protein sequence ID" value="SDD25153.1"/>
    <property type="molecule type" value="Genomic_DNA"/>
</dbReference>
<dbReference type="Gene3D" id="3.40.50.720">
    <property type="entry name" value="NAD(P)-binding Rossmann-like Domain"/>
    <property type="match status" value="1"/>
</dbReference>
<evidence type="ECO:0000313" key="6">
    <source>
        <dbReference type="Proteomes" id="UP000199628"/>
    </source>
</evidence>
<sequence>MTKPLFRWGILSPARIAREHVMPAMARSETGVIHAIASRDAGRAQAQAARFSAPRWYGGYDALLSDPDVDGVYIPLPTAQHAEWAIRAAEAGKHVLCEKPIALKADQIDPIIAARDASGRVVSEAFMVWYHPQWRKVRELISGGAIGRLRQVTGGFSYHNTDPDNMRNRPELGGGALPDIGVYPVVTTLLATGAEMQWAEARIDYSPAFGTDIFARVVIGCGGFDLSFHVATQMAAYQSMRFFGETGWIDVPTPFNAGLYGFDEVVLHDQKNMTRQVFRFPGVNQYEAQVDAFVRATRGEGEVFPLEMSRRVQEVIDAIYDAGARRA</sequence>
<proteinExistence type="inferred from homology"/>
<dbReference type="Pfam" id="PF01408">
    <property type="entry name" value="GFO_IDH_MocA"/>
    <property type="match status" value="1"/>
</dbReference>
<protein>
    <submittedName>
        <fullName evidence="5">Predicted dehydrogenase</fullName>
    </submittedName>
</protein>
<organism evidence="5 6">
    <name type="scientific">Ruegeria marina</name>
    <dbReference type="NCBI Taxonomy" id="639004"/>
    <lineage>
        <taxon>Bacteria</taxon>
        <taxon>Pseudomonadati</taxon>
        <taxon>Pseudomonadota</taxon>
        <taxon>Alphaproteobacteria</taxon>
        <taxon>Rhodobacterales</taxon>
        <taxon>Roseobacteraceae</taxon>
        <taxon>Ruegeria</taxon>
    </lineage>
</organism>
<dbReference type="AlphaFoldDB" id="A0A1G6T822"/>
<dbReference type="InterPro" id="IPR055170">
    <property type="entry name" value="GFO_IDH_MocA-like_dom"/>
</dbReference>
<dbReference type="SUPFAM" id="SSF55347">
    <property type="entry name" value="Glyceraldehyde-3-phosphate dehydrogenase-like, C-terminal domain"/>
    <property type="match status" value="1"/>
</dbReference>
<gene>
    <name evidence="5" type="ORF">SAMN04488239_10631</name>
</gene>
<keyword evidence="6" id="KW-1185">Reference proteome</keyword>
<dbReference type="STRING" id="639004.SAMN04488239_10631"/>
<dbReference type="RefSeq" id="WP_245706469.1">
    <property type="nucleotide sequence ID" value="NZ_FMZV01000006.1"/>
</dbReference>
<dbReference type="Gene3D" id="3.30.360.10">
    <property type="entry name" value="Dihydrodipicolinate Reductase, domain 2"/>
    <property type="match status" value="1"/>
</dbReference>
<dbReference type="SUPFAM" id="SSF51735">
    <property type="entry name" value="NAD(P)-binding Rossmann-fold domains"/>
    <property type="match status" value="1"/>
</dbReference>
<dbReference type="InterPro" id="IPR050984">
    <property type="entry name" value="Gfo/Idh/MocA_domain"/>
</dbReference>
<dbReference type="InterPro" id="IPR036291">
    <property type="entry name" value="NAD(P)-bd_dom_sf"/>
</dbReference>
<feature type="domain" description="Gfo/Idh/MocA-like oxidoreductase N-terminal" evidence="3">
    <location>
        <begin position="10"/>
        <end position="125"/>
    </location>
</feature>